<name>A0ABW3XST4_9ACTN</name>
<gene>
    <name evidence="1" type="ORF">ACFQ5X_40485</name>
</gene>
<evidence type="ECO:0000313" key="1">
    <source>
        <dbReference type="EMBL" id="MFD1312061.1"/>
    </source>
</evidence>
<accession>A0ABW3XST4</accession>
<feature type="non-terminal residue" evidence="1">
    <location>
        <position position="1"/>
    </location>
</feature>
<comment type="caution">
    <text evidence="1">The sequence shown here is derived from an EMBL/GenBank/DDBJ whole genome shotgun (WGS) entry which is preliminary data.</text>
</comment>
<evidence type="ECO:0000313" key="2">
    <source>
        <dbReference type="Proteomes" id="UP001597058"/>
    </source>
</evidence>
<dbReference type="RefSeq" id="WP_381330605.1">
    <property type="nucleotide sequence ID" value="NZ_JBHTMM010000102.1"/>
</dbReference>
<protein>
    <recommendedName>
        <fullName evidence="3">DUF1877 family protein</fullName>
    </recommendedName>
</protein>
<proteinExistence type="predicted"/>
<evidence type="ECO:0008006" key="3">
    <source>
        <dbReference type="Google" id="ProtNLM"/>
    </source>
</evidence>
<keyword evidence="2" id="KW-1185">Reference proteome</keyword>
<dbReference type="Proteomes" id="UP001597058">
    <property type="component" value="Unassembled WGS sequence"/>
</dbReference>
<dbReference type="EMBL" id="JBHTMM010000102">
    <property type="protein sequence ID" value="MFD1312061.1"/>
    <property type="molecule type" value="Genomic_DNA"/>
</dbReference>
<reference evidence="2" key="1">
    <citation type="journal article" date="2019" name="Int. J. Syst. Evol. Microbiol.">
        <title>The Global Catalogue of Microorganisms (GCM) 10K type strain sequencing project: providing services to taxonomists for standard genome sequencing and annotation.</title>
        <authorList>
            <consortium name="The Broad Institute Genomics Platform"/>
            <consortium name="The Broad Institute Genome Sequencing Center for Infectious Disease"/>
            <person name="Wu L."/>
            <person name="Ma J."/>
        </authorList>
    </citation>
    <scope>NUCLEOTIDE SEQUENCE [LARGE SCALE GENOMIC DNA]</scope>
    <source>
        <strain evidence="2">CGMCC 4.7020</strain>
    </source>
</reference>
<sequence>GRWQVDRARWNGHYAPVSIVIKFFVAPDAEAAAAVAEGGPDGVFESLTFGNFDVEEALIEWEGIFTGRSFEEVLDDDVPETVVDSDDGDGPLVLAVSDTLRDALCTAVEHRLAEVSRLWVAERAADGEVFDPEIAVWILSGLADLARAVREGDENLYCWVA</sequence>
<organism evidence="1 2">
    <name type="scientific">Streptomyces kaempferi</name>
    <dbReference type="NCBI Taxonomy" id="333725"/>
    <lineage>
        <taxon>Bacteria</taxon>
        <taxon>Bacillati</taxon>
        <taxon>Actinomycetota</taxon>
        <taxon>Actinomycetes</taxon>
        <taxon>Kitasatosporales</taxon>
        <taxon>Streptomycetaceae</taxon>
        <taxon>Streptomyces</taxon>
    </lineage>
</organism>